<dbReference type="AlphaFoldDB" id="A0A0B5CNI1"/>
<evidence type="ECO:0000313" key="1">
    <source>
        <dbReference type="EMBL" id="AJE17786.1"/>
    </source>
</evidence>
<dbReference type="KEGG" id="nel:NELON_02080"/>
<evidence type="ECO:0000313" key="2">
    <source>
        <dbReference type="Proteomes" id="UP000031392"/>
    </source>
</evidence>
<reference evidence="1 2" key="2">
    <citation type="journal article" date="2015" name="PLoS Genet.">
        <title>Common Cell Shape Evolution of Two Nasopharyngeal Pathogens.</title>
        <authorList>
            <person name="Veyrier F.J."/>
            <person name="Biais N."/>
            <person name="Morales P."/>
            <person name="Belkacem N."/>
            <person name="Guilhen C."/>
            <person name="Ranjeva S."/>
            <person name="Sismeiro O."/>
            <person name="Pehau-Arnaudet G."/>
            <person name="Rocha E.P."/>
            <person name="Werts C."/>
            <person name="Taha M.K."/>
            <person name="Boneca I.G."/>
        </authorList>
    </citation>
    <scope>NUCLEOTIDE SEQUENCE [LARGE SCALE GENOMIC DNA]</scope>
    <source>
        <strain evidence="1 2">ATCC 29315</strain>
    </source>
</reference>
<organism evidence="1 2">
    <name type="scientific">Neisseria elongata subsp. glycolytica ATCC 29315</name>
    <dbReference type="NCBI Taxonomy" id="546263"/>
    <lineage>
        <taxon>Bacteria</taxon>
        <taxon>Pseudomonadati</taxon>
        <taxon>Pseudomonadota</taxon>
        <taxon>Betaproteobacteria</taxon>
        <taxon>Neisseriales</taxon>
        <taxon>Neisseriaceae</taxon>
        <taxon>Neisseria</taxon>
    </lineage>
</organism>
<dbReference type="HOGENOM" id="CLU_2917833_0_0_4"/>
<gene>
    <name evidence="1" type="ORF">NELON_02080</name>
</gene>
<reference evidence="2" key="1">
    <citation type="submission" date="2014-05" db="EMBL/GenBank/DDBJ databases">
        <title>Complete Genome sequence of Neisseria elongata subsp. glycolytica.</title>
        <authorList>
            <person name="Veyrier F.J."/>
            <person name="Taha M.-K."/>
        </authorList>
    </citation>
    <scope>NUCLEOTIDE SEQUENCE [LARGE SCALE GENOMIC DNA]</scope>
    <source>
        <strain evidence="2">ATCC 29315</strain>
    </source>
</reference>
<protein>
    <submittedName>
        <fullName evidence="1">Uncharacterized protein</fullName>
    </submittedName>
</protein>
<dbReference type="Proteomes" id="UP000031392">
    <property type="component" value="Chromosome"/>
</dbReference>
<sequence length="61" mass="6460">MAGGVSACGAVSDGLKPPIRPLHFWIKLDISLQSQHYAAHAAATSVLFCPEDAARILKNTL</sequence>
<keyword evidence="2" id="KW-1185">Reference proteome</keyword>
<accession>A0A0B5CNI1</accession>
<proteinExistence type="predicted"/>
<name>A0A0B5CNI1_NEIEG</name>
<dbReference type="PATRIC" id="fig|546263.7.peg.440"/>
<dbReference type="EMBL" id="CP007726">
    <property type="protein sequence ID" value="AJE17786.1"/>
    <property type="molecule type" value="Genomic_DNA"/>
</dbReference>